<feature type="region of interest" description="Disordered" evidence="6">
    <location>
        <begin position="111"/>
        <end position="173"/>
    </location>
</feature>
<feature type="coiled-coil region" evidence="5">
    <location>
        <begin position="619"/>
        <end position="653"/>
    </location>
</feature>
<dbReference type="GO" id="GO:0046872">
    <property type="term" value="F:metal ion binding"/>
    <property type="evidence" value="ECO:0007669"/>
    <property type="project" value="UniProtKB-KW"/>
</dbReference>
<dbReference type="GO" id="GO:0005096">
    <property type="term" value="F:GTPase activator activity"/>
    <property type="evidence" value="ECO:0007669"/>
    <property type="project" value="UniProtKB-KW"/>
</dbReference>
<dbReference type="GO" id="GO:0007165">
    <property type="term" value="P:signal transduction"/>
    <property type="evidence" value="ECO:0007669"/>
    <property type="project" value="InterPro"/>
</dbReference>
<organism evidence="9 10">
    <name type="scientific">Gigaspora margarita</name>
    <dbReference type="NCBI Taxonomy" id="4874"/>
    <lineage>
        <taxon>Eukaryota</taxon>
        <taxon>Fungi</taxon>
        <taxon>Fungi incertae sedis</taxon>
        <taxon>Mucoromycota</taxon>
        <taxon>Glomeromycotina</taxon>
        <taxon>Glomeromycetes</taxon>
        <taxon>Diversisporales</taxon>
        <taxon>Gigasporaceae</taxon>
        <taxon>Gigaspora</taxon>
    </lineage>
</organism>
<evidence type="ECO:0000256" key="2">
    <source>
        <dbReference type="ARBA" id="ARBA00022723"/>
    </source>
</evidence>
<dbReference type="Gene3D" id="2.10.110.10">
    <property type="entry name" value="Cysteine Rich Protein"/>
    <property type="match status" value="1"/>
</dbReference>
<feature type="compositionally biased region" description="Basic and acidic residues" evidence="6">
    <location>
        <begin position="237"/>
        <end position="246"/>
    </location>
</feature>
<dbReference type="Gene3D" id="1.10.555.10">
    <property type="entry name" value="Rho GTPase activation protein"/>
    <property type="match status" value="1"/>
</dbReference>
<dbReference type="CDD" id="cd00159">
    <property type="entry name" value="RhoGAP"/>
    <property type="match status" value="1"/>
</dbReference>
<dbReference type="Proteomes" id="UP000439903">
    <property type="component" value="Unassembled WGS sequence"/>
</dbReference>
<dbReference type="SMART" id="SM00324">
    <property type="entry name" value="RhoGAP"/>
    <property type="match status" value="1"/>
</dbReference>
<dbReference type="Pfam" id="PF00412">
    <property type="entry name" value="LIM"/>
    <property type="match status" value="1"/>
</dbReference>
<protein>
    <submittedName>
        <fullName evidence="9">Signal transducer</fullName>
    </submittedName>
</protein>
<dbReference type="OrthoDB" id="79452at2759"/>
<feature type="compositionally biased region" description="Low complexity" evidence="6">
    <location>
        <begin position="441"/>
        <end position="450"/>
    </location>
</feature>
<dbReference type="PANTHER" id="PTHR23176">
    <property type="entry name" value="RHO/RAC/CDC GTPASE-ACTIVATING PROTEIN"/>
    <property type="match status" value="1"/>
</dbReference>
<evidence type="ECO:0000256" key="6">
    <source>
        <dbReference type="SAM" id="MobiDB-lite"/>
    </source>
</evidence>
<keyword evidence="4" id="KW-0440">LIM domain</keyword>
<dbReference type="Pfam" id="PF00620">
    <property type="entry name" value="RhoGAP"/>
    <property type="match status" value="1"/>
</dbReference>
<evidence type="ECO:0000259" key="7">
    <source>
        <dbReference type="PROSITE" id="PS50023"/>
    </source>
</evidence>
<dbReference type="InterPro" id="IPR000198">
    <property type="entry name" value="RhoGAP_dom"/>
</dbReference>
<dbReference type="GO" id="GO:0005737">
    <property type="term" value="C:cytoplasm"/>
    <property type="evidence" value="ECO:0007669"/>
    <property type="project" value="TreeGrafter"/>
</dbReference>
<feature type="domain" description="Rho-GAP" evidence="8">
    <location>
        <begin position="786"/>
        <end position="975"/>
    </location>
</feature>
<evidence type="ECO:0000256" key="1">
    <source>
        <dbReference type="ARBA" id="ARBA00022468"/>
    </source>
</evidence>
<feature type="compositionally biased region" description="Basic residues" evidence="6">
    <location>
        <begin position="282"/>
        <end position="297"/>
    </location>
</feature>
<keyword evidence="5" id="KW-0175">Coiled coil</keyword>
<feature type="region of interest" description="Disordered" evidence="6">
    <location>
        <begin position="188"/>
        <end position="373"/>
    </location>
</feature>
<dbReference type="PANTHER" id="PTHR23176:SF128">
    <property type="entry name" value="RHO GTPASE-ACTIVATING PROTEIN RGD1"/>
    <property type="match status" value="1"/>
</dbReference>
<comment type="caution">
    <text evidence="9">The sequence shown here is derived from an EMBL/GenBank/DDBJ whole genome shotgun (WGS) entry which is preliminary data.</text>
</comment>
<keyword evidence="2 4" id="KW-0479">Metal-binding</keyword>
<dbReference type="PROSITE" id="PS50238">
    <property type="entry name" value="RHOGAP"/>
    <property type="match status" value="1"/>
</dbReference>
<accession>A0A8H4AEW7</accession>
<evidence type="ECO:0000313" key="9">
    <source>
        <dbReference type="EMBL" id="KAF0487329.1"/>
    </source>
</evidence>
<feature type="domain" description="LIM zinc-binding" evidence="7">
    <location>
        <begin position="8"/>
        <end position="87"/>
    </location>
</feature>
<dbReference type="PROSITE" id="PS50023">
    <property type="entry name" value="LIM_DOMAIN_2"/>
    <property type="match status" value="1"/>
</dbReference>
<feature type="compositionally biased region" description="Polar residues" evidence="6">
    <location>
        <begin position="226"/>
        <end position="236"/>
    </location>
</feature>
<dbReference type="InterPro" id="IPR001781">
    <property type="entry name" value="Znf_LIM"/>
</dbReference>
<keyword evidence="10" id="KW-1185">Reference proteome</keyword>
<evidence type="ECO:0000259" key="8">
    <source>
        <dbReference type="PROSITE" id="PS50238"/>
    </source>
</evidence>
<evidence type="ECO:0000256" key="4">
    <source>
        <dbReference type="PROSITE-ProRule" id="PRU00125"/>
    </source>
</evidence>
<dbReference type="InterPro" id="IPR008936">
    <property type="entry name" value="Rho_GTPase_activation_prot"/>
</dbReference>
<feature type="compositionally biased region" description="Basic and acidic residues" evidence="6">
    <location>
        <begin position="200"/>
        <end position="214"/>
    </location>
</feature>
<dbReference type="SMART" id="SM00132">
    <property type="entry name" value="LIM"/>
    <property type="match status" value="1"/>
</dbReference>
<dbReference type="AlphaFoldDB" id="A0A8H4AEW7"/>
<keyword evidence="1" id="KW-0343">GTPase activation</keyword>
<dbReference type="EMBL" id="WTPW01000701">
    <property type="protein sequence ID" value="KAF0487329.1"/>
    <property type="molecule type" value="Genomic_DNA"/>
</dbReference>
<feature type="compositionally biased region" description="Polar residues" evidence="6">
    <location>
        <begin position="142"/>
        <end position="153"/>
    </location>
</feature>
<dbReference type="InterPro" id="IPR050729">
    <property type="entry name" value="Rho-GAP"/>
</dbReference>
<gene>
    <name evidence="9" type="ORF">F8M41_022571</name>
</gene>
<sequence length="990" mass="112227">MNNEADETCCMGCQRLIEEGNVIAFGDGIWHVEWYPILDEAIMTGDESFHVECFRCRQCRAKIDDLVFAKTNQGIYCMKCHNDRVNKAKQVKETKERTNLILPQSLLEKSLPSLPGEADSKNKLSPPNRTIHPKRSFERDATQQSILPRTSLESSDHTQKSHSIPVSEDAGVNRRHSRLFDNQLASKVLDQFTGKPNGHQRSDDKQKSREDLSKKHGIFSKKNDSTDNPSRMLSSRNRGETNEKHSRNASITSSRSEPYEGSGHTFSLNSTHSDKMDLWSKNTHRKVGSSSSIKKKLPNQQQLPYIDEQSNSLSNEYPSYSSYYMSRSDSSSTPSSNSPTSPDFPLSTNNDVTARKGTHHSGPPVLPPLPFSDKISLSDKISFSDKSDDGNTDDIKLERNIFTGDFSDEKSFKSQNGSVKTESIGDNSPGQSPMSPERKGSISSLTSGSSKENEIVIIEPEDAPVEELKKQLIETKKKLAESESNFRKIKRVSQRAFDEFRMAKEDFDNEVALRRKAEETVERLRAELELQHKTLEAARLDREHFEKIINDSKLSMEQLQLLQGEVKELNLQKEIIINELAVLAKEKQAGLVENTSIVPNNNLSGSFAKHLSTQFDLVKQNYLSDIKSLQSEKDSLLHETDDLRNKRDQYIEEGKHLNARNMELTEMNNELARQVEVQSKGKIANKIFKKPIHDPECTDATPIVSVRNVDHRNSVAQPRMFKWIARKGKGTFNKFLASTNIGLPVNTNDNREEAKKKMINQMLLNQDSYHGMSVVNEHESNSMFGLDLSKQAELDGDEVPYIVLKCILAVELRGMDLEGIYRKTGGATQIREIIAAFDQGKDFDLETPQQFNDICAVTSVLKQYLRELPNPLLTFELYPSFLDAIVLDDGEEKLEIFRQLTQKLPKVHYSTTRHLMLHLDRVRQQGADNRMTAKNLSVVFGPTLLRGPNPNNELLDMASKNKIVEYIIENVNTLFPPTNNHIERRKDGFI</sequence>
<name>A0A8H4AEW7_GIGMA</name>
<proteinExistence type="predicted"/>
<reference evidence="9 10" key="1">
    <citation type="journal article" date="2019" name="Environ. Microbiol.">
        <title>At the nexus of three kingdoms: the genome of the mycorrhizal fungus Gigaspora margarita provides insights into plant, endobacterial and fungal interactions.</title>
        <authorList>
            <person name="Venice F."/>
            <person name="Ghignone S."/>
            <person name="Salvioli di Fossalunga A."/>
            <person name="Amselem J."/>
            <person name="Novero M."/>
            <person name="Xianan X."/>
            <person name="Sedzielewska Toro K."/>
            <person name="Morin E."/>
            <person name="Lipzen A."/>
            <person name="Grigoriev I.V."/>
            <person name="Henrissat B."/>
            <person name="Martin F.M."/>
            <person name="Bonfante P."/>
        </authorList>
    </citation>
    <scope>NUCLEOTIDE SEQUENCE [LARGE SCALE GENOMIC DNA]</scope>
    <source>
        <strain evidence="9 10">BEG34</strain>
    </source>
</reference>
<keyword evidence="3 4" id="KW-0862">Zinc</keyword>
<evidence type="ECO:0000313" key="10">
    <source>
        <dbReference type="Proteomes" id="UP000439903"/>
    </source>
</evidence>
<evidence type="ECO:0000256" key="3">
    <source>
        <dbReference type="ARBA" id="ARBA00022833"/>
    </source>
</evidence>
<feature type="region of interest" description="Disordered" evidence="6">
    <location>
        <begin position="407"/>
        <end position="453"/>
    </location>
</feature>
<feature type="compositionally biased region" description="Low complexity" evidence="6">
    <location>
        <begin position="310"/>
        <end position="341"/>
    </location>
</feature>
<evidence type="ECO:0000256" key="5">
    <source>
        <dbReference type="SAM" id="Coils"/>
    </source>
</evidence>
<feature type="coiled-coil region" evidence="5">
    <location>
        <begin position="465"/>
        <end position="586"/>
    </location>
</feature>
<dbReference type="FunFam" id="1.10.555.10:FF:000043">
    <property type="entry name" value="Rho GTPase activator Rga"/>
    <property type="match status" value="1"/>
</dbReference>
<dbReference type="CDD" id="cd09395">
    <property type="entry name" value="LIM2_Rga"/>
    <property type="match status" value="1"/>
</dbReference>
<feature type="compositionally biased region" description="Polar residues" evidence="6">
    <location>
        <begin position="413"/>
        <end position="434"/>
    </location>
</feature>
<dbReference type="SUPFAM" id="SSF48350">
    <property type="entry name" value="GTPase activation domain, GAP"/>
    <property type="match status" value="1"/>
</dbReference>